<dbReference type="RefSeq" id="XP_002432527.1">
    <property type="nucleotide sequence ID" value="XM_002432482.1"/>
</dbReference>
<keyword evidence="1" id="KW-0812">Transmembrane</keyword>
<feature type="transmembrane region" description="Helical" evidence="1">
    <location>
        <begin position="12"/>
        <end position="35"/>
    </location>
</feature>
<dbReference type="InParanoid" id="E0W2D3"/>
<reference evidence="2" key="2">
    <citation type="submission" date="2007-04" db="EMBL/GenBank/DDBJ databases">
        <title>The genome of the human body louse.</title>
        <authorList>
            <consortium name="The Human Body Louse Genome Consortium"/>
            <person name="Kirkness E."/>
            <person name="Walenz B."/>
            <person name="Hass B."/>
            <person name="Bruggner R."/>
            <person name="Strausberg R."/>
        </authorList>
    </citation>
    <scope>NUCLEOTIDE SEQUENCE</scope>
    <source>
        <strain evidence="2">USDA</strain>
    </source>
</reference>
<dbReference type="VEuPathDB" id="VectorBase:PHUM590040"/>
<keyword evidence="1" id="KW-1133">Transmembrane helix</keyword>
<reference evidence="3" key="3">
    <citation type="submission" date="2020-05" db="UniProtKB">
        <authorList>
            <consortium name="EnsemblMetazoa"/>
        </authorList>
    </citation>
    <scope>IDENTIFICATION</scope>
    <source>
        <strain evidence="3">USDA</strain>
    </source>
</reference>
<evidence type="ECO:0000313" key="4">
    <source>
        <dbReference type="Proteomes" id="UP000009046"/>
    </source>
</evidence>
<dbReference type="HOGENOM" id="CLU_2608911_0_0_1"/>
<evidence type="ECO:0000313" key="3">
    <source>
        <dbReference type="EnsemblMetazoa" id="PHUM590040-PA"/>
    </source>
</evidence>
<sequence length="79" mass="8456">MMNSIDAKKLFTIILDRSIVGGLLGCSLAFCDCLVQYCQKNDKKYSAKFVQKMSKTVAKGGTVGMICGSIVGLIIAMVS</sequence>
<dbReference type="EMBL" id="AAZO01007190">
    <property type="status" value="NOT_ANNOTATED_CDS"/>
    <property type="molecule type" value="Genomic_DNA"/>
</dbReference>
<dbReference type="EMBL" id="DS235877">
    <property type="protein sequence ID" value="EEB19789.1"/>
    <property type="molecule type" value="Genomic_DNA"/>
</dbReference>
<proteinExistence type="predicted"/>
<evidence type="ECO:0000313" key="2">
    <source>
        <dbReference type="EMBL" id="EEB19789.1"/>
    </source>
</evidence>
<name>E0W2D3_PEDHC</name>
<keyword evidence="1" id="KW-0472">Membrane</keyword>
<organism>
    <name type="scientific">Pediculus humanus subsp. corporis</name>
    <name type="common">Body louse</name>
    <dbReference type="NCBI Taxonomy" id="121224"/>
    <lineage>
        <taxon>Eukaryota</taxon>
        <taxon>Metazoa</taxon>
        <taxon>Ecdysozoa</taxon>
        <taxon>Arthropoda</taxon>
        <taxon>Hexapoda</taxon>
        <taxon>Insecta</taxon>
        <taxon>Pterygota</taxon>
        <taxon>Neoptera</taxon>
        <taxon>Paraneoptera</taxon>
        <taxon>Psocodea</taxon>
        <taxon>Troctomorpha</taxon>
        <taxon>Phthiraptera</taxon>
        <taxon>Anoplura</taxon>
        <taxon>Pediculidae</taxon>
        <taxon>Pediculus</taxon>
    </lineage>
</organism>
<dbReference type="EnsemblMetazoa" id="PHUM590040-RA">
    <property type="protein sequence ID" value="PHUM590040-PA"/>
    <property type="gene ID" value="PHUM590040"/>
</dbReference>
<evidence type="ECO:0000256" key="1">
    <source>
        <dbReference type="SAM" id="Phobius"/>
    </source>
</evidence>
<dbReference type="GeneID" id="8232761"/>
<dbReference type="Proteomes" id="UP000009046">
    <property type="component" value="Unassembled WGS sequence"/>
</dbReference>
<reference evidence="2" key="1">
    <citation type="submission" date="2007-04" db="EMBL/GenBank/DDBJ databases">
        <title>Annotation of Pediculus humanus corporis strain USDA.</title>
        <authorList>
            <person name="Kirkness E."/>
            <person name="Hannick L."/>
            <person name="Hass B."/>
            <person name="Bruggner R."/>
            <person name="Lawson D."/>
            <person name="Bidwell S."/>
            <person name="Joardar V."/>
            <person name="Caler E."/>
            <person name="Walenz B."/>
            <person name="Inman J."/>
            <person name="Schobel S."/>
            <person name="Galinsky K."/>
            <person name="Amedeo P."/>
            <person name="Strausberg R."/>
        </authorList>
    </citation>
    <scope>NUCLEOTIDE SEQUENCE</scope>
    <source>
        <strain evidence="2">USDA</strain>
    </source>
</reference>
<keyword evidence="4" id="KW-1185">Reference proteome</keyword>
<dbReference type="KEGG" id="phu:Phum_PHUM590040"/>
<dbReference type="CTD" id="8232761"/>
<accession>E0W2D3</accession>
<dbReference type="AlphaFoldDB" id="E0W2D3"/>
<protein>
    <submittedName>
        <fullName evidence="2 3">Uncharacterized protein</fullName>
    </submittedName>
</protein>
<feature type="transmembrane region" description="Helical" evidence="1">
    <location>
        <begin position="56"/>
        <end position="78"/>
    </location>
</feature>
<gene>
    <name evidence="3" type="primary">8232761</name>
    <name evidence="2" type="ORF">Phum_PHUM590040</name>
</gene>